<feature type="compositionally biased region" description="Acidic residues" evidence="5">
    <location>
        <begin position="339"/>
        <end position="352"/>
    </location>
</feature>
<feature type="region of interest" description="Disordered" evidence="5">
    <location>
        <begin position="276"/>
        <end position="364"/>
    </location>
</feature>
<sequence length="674" mass="76499">MIALFLSHNFIAVSKSVNTAQDDMELSALRSLASAFSPSSSVSSSSSRESRTSRHRRDHRHGSRHATEDNVEDERDDAYHRHRKNRRRSFEQQHHRHRHHTGSSLTDKSMSSSHRSRKESDEESLASTCDERPRLNLPLDKEFLPLESPTQDEKEQEQVRDQVICMIFDLPESTQFYQDFSCAIASTLAMHGRMYPTSSHVCFYSNVFGRERKILIPYESIREIEKTTTMMFQHAIRLATFDKDEYTFTSFWGNNRDTCYDLIVKTRDRVLRELRPTAVNSSESHYPALPTSPVSGESQSPVASPPPSQGSKTEEEEEEGEKEEAAVSDHDDAVVADNDNADAEDEETDADDQTAPVTPRRRSVVSDVDTIAPKDISMTQILEEVFPVSVDTFMELFYLDNAPFGLDKFNEQTGSTEMSINPWMTPLEDEKSFGMTRSLQFRVPVDAPIGPKSSQVDVLQCLKENDHGVRVVESSTRLVDIPYGDYFSVEDRWTIVPRSSNPNACKVFIELKVVFGKSTFWKKTIETRAISDNRAKWEKWVRMAKEFLDTRGVNEEAPESPPTSSSSSEIVQDAVRKDRGPIMRRRSRSRSRSRSKPSHRHRSSTAVVMPAGGVRTAPVKVFPWVLVLLLVFVILRLQMTLSRIEQSLLVNTELVGDLQRKIADLQPGACPVTS</sequence>
<organism evidence="7 8">
    <name type="scientific">Phytophthora nicotianae P1976</name>
    <dbReference type="NCBI Taxonomy" id="1317066"/>
    <lineage>
        <taxon>Eukaryota</taxon>
        <taxon>Sar</taxon>
        <taxon>Stramenopiles</taxon>
        <taxon>Oomycota</taxon>
        <taxon>Peronosporomycetes</taxon>
        <taxon>Peronosporales</taxon>
        <taxon>Peronosporaceae</taxon>
        <taxon>Phytophthora</taxon>
    </lineage>
</organism>
<dbReference type="CDD" id="cd13220">
    <property type="entry name" value="PH-GRAM_GRAMDC"/>
    <property type="match status" value="1"/>
</dbReference>
<evidence type="ECO:0000256" key="2">
    <source>
        <dbReference type="ARBA" id="ARBA00022692"/>
    </source>
</evidence>
<evidence type="ECO:0000313" key="7">
    <source>
        <dbReference type="EMBL" id="ETO65077.1"/>
    </source>
</evidence>
<dbReference type="PANTHER" id="PTHR47666">
    <property type="entry name" value="PROTEIN VASCULAR ASSOCIATED DEATH 1, CHLOROPLASTIC"/>
    <property type="match status" value="1"/>
</dbReference>
<dbReference type="Pfam" id="PF16016">
    <property type="entry name" value="VASt"/>
    <property type="match status" value="1"/>
</dbReference>
<dbReference type="PANTHER" id="PTHR47666:SF1">
    <property type="entry name" value="PROTEIN VASCULAR ASSOCIATED DEATH 1, CHLOROPLASTIC"/>
    <property type="match status" value="1"/>
</dbReference>
<dbReference type="InterPro" id="IPR031968">
    <property type="entry name" value="VASt"/>
</dbReference>
<keyword evidence="4" id="KW-0472">Membrane</keyword>
<dbReference type="PROSITE" id="PS51778">
    <property type="entry name" value="VAST"/>
    <property type="match status" value="1"/>
</dbReference>
<evidence type="ECO:0000256" key="4">
    <source>
        <dbReference type="ARBA" id="ARBA00023136"/>
    </source>
</evidence>
<comment type="subcellular location">
    <subcellularLocation>
        <location evidence="1">Membrane</location>
        <topology evidence="1">Single-pass membrane protein</topology>
    </subcellularLocation>
</comment>
<evidence type="ECO:0000256" key="5">
    <source>
        <dbReference type="SAM" id="MobiDB-lite"/>
    </source>
</evidence>
<dbReference type="EMBL" id="ANJA01003224">
    <property type="protein sequence ID" value="ETO65077.1"/>
    <property type="molecule type" value="Genomic_DNA"/>
</dbReference>
<feature type="region of interest" description="Disordered" evidence="5">
    <location>
        <begin position="552"/>
        <end position="607"/>
    </location>
</feature>
<keyword evidence="3" id="KW-1133">Transmembrane helix</keyword>
<protein>
    <recommendedName>
        <fullName evidence="6">VASt domain-containing protein</fullName>
    </recommendedName>
</protein>
<feature type="compositionally biased region" description="Low complexity" evidence="5">
    <location>
        <begin position="34"/>
        <end position="47"/>
    </location>
</feature>
<dbReference type="GO" id="GO:0016020">
    <property type="term" value="C:membrane"/>
    <property type="evidence" value="ECO:0007669"/>
    <property type="project" value="UniProtKB-SubCell"/>
</dbReference>
<dbReference type="Gene3D" id="2.30.29.30">
    <property type="entry name" value="Pleckstrin-homology domain (PH domain)/Phosphotyrosine-binding domain (PTB)"/>
    <property type="match status" value="1"/>
</dbReference>
<reference evidence="7 8" key="1">
    <citation type="submission" date="2013-11" db="EMBL/GenBank/DDBJ databases">
        <title>The Genome Sequence of Phytophthora parasitica P1976.</title>
        <authorList>
            <consortium name="The Broad Institute Genomics Platform"/>
            <person name="Russ C."/>
            <person name="Tyler B."/>
            <person name="Panabieres F."/>
            <person name="Shan W."/>
            <person name="Tripathy S."/>
            <person name="Grunwald N."/>
            <person name="Machado M."/>
            <person name="Johnson C.S."/>
            <person name="Walker B."/>
            <person name="Young S."/>
            <person name="Zeng Q."/>
            <person name="Gargeya S."/>
            <person name="Fitzgerald M."/>
            <person name="Haas B."/>
            <person name="Abouelleil A."/>
            <person name="Allen A.W."/>
            <person name="Alvarado L."/>
            <person name="Arachchi H.M."/>
            <person name="Berlin A.M."/>
            <person name="Chapman S.B."/>
            <person name="Gainer-Dewar J."/>
            <person name="Goldberg J."/>
            <person name="Griggs A."/>
            <person name="Gujja S."/>
            <person name="Hansen M."/>
            <person name="Howarth C."/>
            <person name="Imamovic A."/>
            <person name="Ireland A."/>
            <person name="Larimer J."/>
            <person name="McCowan C."/>
            <person name="Murphy C."/>
            <person name="Pearson M."/>
            <person name="Poon T.W."/>
            <person name="Priest M."/>
            <person name="Roberts A."/>
            <person name="Saif S."/>
            <person name="Shea T."/>
            <person name="Sisk P."/>
            <person name="Sykes S."/>
            <person name="Wortman J."/>
            <person name="Nusbaum C."/>
            <person name="Birren B."/>
        </authorList>
    </citation>
    <scope>NUCLEOTIDE SEQUENCE [LARGE SCALE GENOMIC DNA]</scope>
    <source>
        <strain evidence="7 8">P1976</strain>
    </source>
</reference>
<dbReference type="InterPro" id="IPR004182">
    <property type="entry name" value="GRAM"/>
</dbReference>
<proteinExistence type="predicted"/>
<comment type="caution">
    <text evidence="7">The sequence shown here is derived from an EMBL/GenBank/DDBJ whole genome shotgun (WGS) entry which is preliminary data.</text>
</comment>
<evidence type="ECO:0000313" key="8">
    <source>
        <dbReference type="Proteomes" id="UP000028582"/>
    </source>
</evidence>
<gene>
    <name evidence="7" type="ORF">F444_17528</name>
</gene>
<accession>A0A080ZEL6</accession>
<feature type="compositionally biased region" description="Basic and acidic residues" evidence="5">
    <location>
        <begin position="323"/>
        <end position="333"/>
    </location>
</feature>
<evidence type="ECO:0000256" key="3">
    <source>
        <dbReference type="ARBA" id="ARBA00022989"/>
    </source>
</evidence>
<feature type="compositionally biased region" description="Basic residues" evidence="5">
    <location>
        <begin position="582"/>
        <end position="603"/>
    </location>
</feature>
<keyword evidence="2" id="KW-0812">Transmembrane</keyword>
<feature type="region of interest" description="Disordered" evidence="5">
    <location>
        <begin position="138"/>
        <end position="157"/>
    </location>
</feature>
<feature type="compositionally biased region" description="Basic residues" evidence="5">
    <location>
        <begin position="53"/>
        <end position="64"/>
    </location>
</feature>
<dbReference type="Pfam" id="PF02893">
    <property type="entry name" value="GRAM"/>
    <property type="match status" value="1"/>
</dbReference>
<name>A0A080ZEL6_PHYNI</name>
<dbReference type="OrthoDB" id="2162691at2759"/>
<dbReference type="AlphaFoldDB" id="A0A080ZEL6"/>
<feature type="region of interest" description="Disordered" evidence="5">
    <location>
        <begin position="34"/>
        <end position="131"/>
    </location>
</feature>
<dbReference type="SMART" id="SM00568">
    <property type="entry name" value="GRAM"/>
    <property type="match status" value="1"/>
</dbReference>
<evidence type="ECO:0000256" key="1">
    <source>
        <dbReference type="ARBA" id="ARBA00004167"/>
    </source>
</evidence>
<evidence type="ECO:0000259" key="6">
    <source>
        <dbReference type="PROSITE" id="PS51778"/>
    </source>
</evidence>
<dbReference type="Proteomes" id="UP000028582">
    <property type="component" value="Unassembled WGS sequence"/>
</dbReference>
<feature type="domain" description="VASt" evidence="6">
    <location>
        <begin position="377"/>
        <end position="552"/>
    </location>
</feature>
<dbReference type="InterPro" id="IPR011993">
    <property type="entry name" value="PH-like_dom_sf"/>
</dbReference>